<dbReference type="PANTHER" id="PTHR11802">
    <property type="entry name" value="SERINE PROTEASE FAMILY S10 SERINE CARBOXYPEPTIDASE"/>
    <property type="match status" value="1"/>
</dbReference>
<dbReference type="Gene3D" id="3.40.50.1820">
    <property type="entry name" value="alpha/beta hydrolase"/>
    <property type="match status" value="1"/>
</dbReference>
<dbReference type="Gene3D" id="3.40.50.11320">
    <property type="match status" value="1"/>
</dbReference>
<evidence type="ECO:0000313" key="10">
    <source>
        <dbReference type="EMBL" id="JAG89259.1"/>
    </source>
</evidence>
<dbReference type="GO" id="GO:0005576">
    <property type="term" value="C:extracellular region"/>
    <property type="evidence" value="ECO:0007669"/>
    <property type="project" value="UniProtKB-SubCell"/>
</dbReference>
<dbReference type="InterPro" id="IPR033124">
    <property type="entry name" value="Ser_caboxypep_his_AS"/>
</dbReference>
<proteinExistence type="inferred from homology"/>
<name>A0A0C9RYR7_9CONI</name>
<evidence type="ECO:0000256" key="2">
    <source>
        <dbReference type="ARBA" id="ARBA00009431"/>
    </source>
</evidence>
<dbReference type="Gene3D" id="6.10.250.940">
    <property type="match status" value="1"/>
</dbReference>
<evidence type="ECO:0000256" key="5">
    <source>
        <dbReference type="ARBA" id="ARBA00022729"/>
    </source>
</evidence>
<reference evidence="10" key="1">
    <citation type="submission" date="2015-02" db="EMBL/GenBank/DDBJ databases">
        <title>A transcriptome of Wollemia nobilis - a relic of Gondwana.</title>
        <authorList>
            <person name="Chia J.Y."/>
            <person name="Leong Y.S."/>
            <person name="Abdul Karim S."/>
            <person name="Wan Azmi N."/>
            <person name="Hercus R."/>
            <person name="Croft L."/>
        </authorList>
    </citation>
    <scope>NUCLEOTIDE SEQUENCE</scope>
    <source>
        <strain evidence="10">MaeBrown</strain>
        <tissue evidence="10">Leaf</tissue>
    </source>
</reference>
<keyword evidence="8" id="KW-0325">Glycoprotein</keyword>
<sequence>METLVVVAVSRFIVLFMAVILFSSASASDELTQAQVLKNLLRARRSGFGFDEHVNPQEWSPLTISHQSLVEVLDSSAVQMQEDDLIKALPGQPKNVGFEQYGGHVTVDAKTGRALFYYFVEATEEADTKPLILWLNGGPGCSSLGYGAMQELGPFRVNPDGKTLHTNPFSWNHVANVLFLESPAGVGFSYSNTTSDYENSGDRITAADNYKFLLSWFERFPQYKNRNFYIAGESYAGNYIPQLATTILKYSSPSTSFIILKGVMIGNGLINSPTDDKGSIEYLWSHALVSDQTYEEILKYCNYSFNATQSSECEESYIRAATEIGFISASDIYYPLCSASSSTNLPSATQTTTPAEAANGVDGIYDPCSGNYVQAYLNVPQVQNAMHANFTPNPVKWEGCNHALHYSDRAPTVLTLYRQMMAGGLRILVYSGDVDAVVPVTSTRLSLNALKLPIETPWYPWMSGKDDVGGYTMVYKTGLTFATVRGAGHEVPSYQPGRALVMAKYFLAGKHLPSV</sequence>
<keyword evidence="9" id="KW-0645">Protease</keyword>
<evidence type="ECO:0000256" key="6">
    <source>
        <dbReference type="ARBA" id="ARBA00022801"/>
    </source>
</evidence>
<keyword evidence="6 9" id="KW-0378">Hydrolase</keyword>
<dbReference type="EC" id="3.4.16.-" evidence="9"/>
<evidence type="ECO:0000256" key="3">
    <source>
        <dbReference type="ARBA" id="ARBA00022525"/>
    </source>
</evidence>
<dbReference type="GO" id="GO:0004185">
    <property type="term" value="F:serine-type carboxypeptidase activity"/>
    <property type="evidence" value="ECO:0007669"/>
    <property type="project" value="UniProtKB-UniRule"/>
</dbReference>
<dbReference type="PANTHER" id="PTHR11802:SF78">
    <property type="entry name" value="CARBOXYPEPTIDASE"/>
    <property type="match status" value="1"/>
</dbReference>
<dbReference type="SUPFAM" id="SSF53474">
    <property type="entry name" value="alpha/beta-Hydrolases"/>
    <property type="match status" value="1"/>
</dbReference>
<dbReference type="PROSITE" id="PS00560">
    <property type="entry name" value="CARBOXYPEPT_SER_HIS"/>
    <property type="match status" value="1"/>
</dbReference>
<dbReference type="EMBL" id="GCHU01002439">
    <property type="protein sequence ID" value="JAG89259.1"/>
    <property type="molecule type" value="Transcribed_RNA"/>
</dbReference>
<keyword evidence="7" id="KW-1015">Disulfide bond</keyword>
<comment type="similarity">
    <text evidence="2 9">Belongs to the peptidase S10 family.</text>
</comment>
<accession>A0A0C9RYR7</accession>
<feature type="signal peptide" evidence="9">
    <location>
        <begin position="1"/>
        <end position="27"/>
    </location>
</feature>
<protein>
    <recommendedName>
        <fullName evidence="9">Carboxypeptidase</fullName>
        <ecNumber evidence="9">3.4.16.-</ecNumber>
    </recommendedName>
</protein>
<dbReference type="InterPro" id="IPR001563">
    <property type="entry name" value="Peptidase_S10"/>
</dbReference>
<organism evidence="10">
    <name type="scientific">Wollemia nobilis</name>
    <dbReference type="NCBI Taxonomy" id="56998"/>
    <lineage>
        <taxon>Eukaryota</taxon>
        <taxon>Viridiplantae</taxon>
        <taxon>Streptophyta</taxon>
        <taxon>Embryophyta</taxon>
        <taxon>Tracheophyta</taxon>
        <taxon>Spermatophyta</taxon>
        <taxon>Pinopsida</taxon>
        <taxon>Pinidae</taxon>
        <taxon>Conifers II</taxon>
        <taxon>Araucariales</taxon>
        <taxon>Araucariaceae</taxon>
        <taxon>Wollemia</taxon>
    </lineage>
</organism>
<dbReference type="Pfam" id="PF00450">
    <property type="entry name" value="Peptidase_S10"/>
    <property type="match status" value="1"/>
</dbReference>
<comment type="subcellular location">
    <subcellularLocation>
        <location evidence="1">Secreted</location>
    </subcellularLocation>
</comment>
<evidence type="ECO:0000256" key="1">
    <source>
        <dbReference type="ARBA" id="ARBA00004613"/>
    </source>
</evidence>
<dbReference type="PROSITE" id="PS00131">
    <property type="entry name" value="CARBOXYPEPT_SER_SER"/>
    <property type="match status" value="1"/>
</dbReference>
<dbReference type="InterPro" id="IPR018202">
    <property type="entry name" value="Ser_caboxypep_ser_AS"/>
</dbReference>
<evidence type="ECO:0000256" key="8">
    <source>
        <dbReference type="ARBA" id="ARBA00023180"/>
    </source>
</evidence>
<dbReference type="GO" id="GO:0005773">
    <property type="term" value="C:vacuole"/>
    <property type="evidence" value="ECO:0007669"/>
    <property type="project" value="TreeGrafter"/>
</dbReference>
<dbReference type="FunFam" id="3.40.50.11320:FF:000002">
    <property type="entry name" value="Carboxypeptidase"/>
    <property type="match status" value="1"/>
</dbReference>
<keyword evidence="3" id="KW-0964">Secreted</keyword>
<evidence type="ECO:0000256" key="7">
    <source>
        <dbReference type="ARBA" id="ARBA00023157"/>
    </source>
</evidence>
<feature type="chain" id="PRO_5005112091" description="Carboxypeptidase" evidence="9">
    <location>
        <begin position="28"/>
        <end position="515"/>
    </location>
</feature>
<dbReference type="InterPro" id="IPR029058">
    <property type="entry name" value="AB_hydrolase_fold"/>
</dbReference>
<evidence type="ECO:0000256" key="9">
    <source>
        <dbReference type="RuleBase" id="RU361156"/>
    </source>
</evidence>
<keyword evidence="4 9" id="KW-0121">Carboxypeptidase</keyword>
<evidence type="ECO:0000256" key="4">
    <source>
        <dbReference type="ARBA" id="ARBA00022645"/>
    </source>
</evidence>
<keyword evidence="5 9" id="KW-0732">Signal</keyword>
<dbReference type="MEROPS" id="S10.A41"/>
<dbReference type="GO" id="GO:0006508">
    <property type="term" value="P:proteolysis"/>
    <property type="evidence" value="ECO:0007669"/>
    <property type="project" value="UniProtKB-KW"/>
</dbReference>
<dbReference type="AlphaFoldDB" id="A0A0C9RYR7"/>
<dbReference type="FunFam" id="3.40.50.1820:FF:000030">
    <property type="entry name" value="Carboxypeptidase"/>
    <property type="match status" value="1"/>
</dbReference>
<dbReference type="PRINTS" id="PR00724">
    <property type="entry name" value="CRBOXYPTASEC"/>
</dbReference>